<keyword evidence="1" id="KW-0812">Transmembrane</keyword>
<organism evidence="2 3">
    <name type="scientific">Heliocybe sulcata</name>
    <dbReference type="NCBI Taxonomy" id="5364"/>
    <lineage>
        <taxon>Eukaryota</taxon>
        <taxon>Fungi</taxon>
        <taxon>Dikarya</taxon>
        <taxon>Basidiomycota</taxon>
        <taxon>Agaricomycotina</taxon>
        <taxon>Agaricomycetes</taxon>
        <taxon>Gloeophyllales</taxon>
        <taxon>Gloeophyllaceae</taxon>
        <taxon>Heliocybe</taxon>
    </lineage>
</organism>
<gene>
    <name evidence="2" type="ORF">OE88DRAFT_1655265</name>
</gene>
<evidence type="ECO:0000313" key="3">
    <source>
        <dbReference type="Proteomes" id="UP000305948"/>
    </source>
</evidence>
<dbReference type="EMBL" id="ML213506">
    <property type="protein sequence ID" value="TFK54549.1"/>
    <property type="molecule type" value="Genomic_DNA"/>
</dbReference>
<protein>
    <submittedName>
        <fullName evidence="2">Uncharacterized protein</fullName>
    </submittedName>
</protein>
<dbReference type="Proteomes" id="UP000305948">
    <property type="component" value="Unassembled WGS sequence"/>
</dbReference>
<evidence type="ECO:0000256" key="1">
    <source>
        <dbReference type="SAM" id="Phobius"/>
    </source>
</evidence>
<keyword evidence="3" id="KW-1185">Reference proteome</keyword>
<proteinExistence type="predicted"/>
<feature type="transmembrane region" description="Helical" evidence="1">
    <location>
        <begin position="44"/>
        <end position="62"/>
    </location>
</feature>
<sequence length="68" mass="7542">MTDKAEWQTYVPVYQKREGLDPIWESTRISSSLCLLPSPRSCPLILGVLLGIMSAKIFAFGISELAGR</sequence>
<keyword evidence="1" id="KW-0472">Membrane</keyword>
<keyword evidence="1" id="KW-1133">Transmembrane helix</keyword>
<name>A0A5C3N9N8_9AGAM</name>
<accession>A0A5C3N9N8</accession>
<reference evidence="2 3" key="1">
    <citation type="journal article" date="2019" name="Nat. Ecol. Evol.">
        <title>Megaphylogeny resolves global patterns of mushroom evolution.</title>
        <authorList>
            <person name="Varga T."/>
            <person name="Krizsan K."/>
            <person name="Foldi C."/>
            <person name="Dima B."/>
            <person name="Sanchez-Garcia M."/>
            <person name="Sanchez-Ramirez S."/>
            <person name="Szollosi G.J."/>
            <person name="Szarkandi J.G."/>
            <person name="Papp V."/>
            <person name="Albert L."/>
            <person name="Andreopoulos W."/>
            <person name="Angelini C."/>
            <person name="Antonin V."/>
            <person name="Barry K.W."/>
            <person name="Bougher N.L."/>
            <person name="Buchanan P."/>
            <person name="Buyck B."/>
            <person name="Bense V."/>
            <person name="Catcheside P."/>
            <person name="Chovatia M."/>
            <person name="Cooper J."/>
            <person name="Damon W."/>
            <person name="Desjardin D."/>
            <person name="Finy P."/>
            <person name="Geml J."/>
            <person name="Haridas S."/>
            <person name="Hughes K."/>
            <person name="Justo A."/>
            <person name="Karasinski D."/>
            <person name="Kautmanova I."/>
            <person name="Kiss B."/>
            <person name="Kocsube S."/>
            <person name="Kotiranta H."/>
            <person name="LaButti K.M."/>
            <person name="Lechner B.E."/>
            <person name="Liimatainen K."/>
            <person name="Lipzen A."/>
            <person name="Lukacs Z."/>
            <person name="Mihaltcheva S."/>
            <person name="Morgado L.N."/>
            <person name="Niskanen T."/>
            <person name="Noordeloos M.E."/>
            <person name="Ohm R.A."/>
            <person name="Ortiz-Santana B."/>
            <person name="Ovrebo C."/>
            <person name="Racz N."/>
            <person name="Riley R."/>
            <person name="Savchenko A."/>
            <person name="Shiryaev A."/>
            <person name="Soop K."/>
            <person name="Spirin V."/>
            <person name="Szebenyi C."/>
            <person name="Tomsovsky M."/>
            <person name="Tulloss R.E."/>
            <person name="Uehling J."/>
            <person name="Grigoriev I.V."/>
            <person name="Vagvolgyi C."/>
            <person name="Papp T."/>
            <person name="Martin F.M."/>
            <person name="Miettinen O."/>
            <person name="Hibbett D.S."/>
            <person name="Nagy L.G."/>
        </authorList>
    </citation>
    <scope>NUCLEOTIDE SEQUENCE [LARGE SCALE GENOMIC DNA]</scope>
    <source>
        <strain evidence="2 3">OMC1185</strain>
    </source>
</reference>
<evidence type="ECO:0000313" key="2">
    <source>
        <dbReference type="EMBL" id="TFK54549.1"/>
    </source>
</evidence>
<dbReference type="AlphaFoldDB" id="A0A5C3N9N8"/>